<name>A0ACC0HZI9_9ERIC</name>
<evidence type="ECO:0000313" key="1">
    <source>
        <dbReference type="EMBL" id="KAI8018631.1"/>
    </source>
</evidence>
<dbReference type="EMBL" id="CM045759">
    <property type="protein sequence ID" value="KAI8018631.1"/>
    <property type="molecule type" value="Genomic_DNA"/>
</dbReference>
<comment type="caution">
    <text evidence="1">The sequence shown here is derived from an EMBL/GenBank/DDBJ whole genome shotgun (WGS) entry which is preliminary data.</text>
</comment>
<evidence type="ECO:0000313" key="2">
    <source>
        <dbReference type="Proteomes" id="UP001060215"/>
    </source>
</evidence>
<proteinExistence type="predicted"/>
<protein>
    <submittedName>
        <fullName evidence="1">Uncharacterized protein</fullName>
    </submittedName>
</protein>
<reference evidence="1 2" key="1">
    <citation type="journal article" date="2022" name="Plant J.">
        <title>Chromosome-level genome of Camellia lanceoleosa provides a valuable resource for understanding genome evolution and self-incompatibility.</title>
        <authorList>
            <person name="Gong W."/>
            <person name="Xiao S."/>
            <person name="Wang L."/>
            <person name="Liao Z."/>
            <person name="Chang Y."/>
            <person name="Mo W."/>
            <person name="Hu G."/>
            <person name="Li W."/>
            <person name="Zhao G."/>
            <person name="Zhu H."/>
            <person name="Hu X."/>
            <person name="Ji K."/>
            <person name="Xiang X."/>
            <person name="Song Q."/>
            <person name="Yuan D."/>
            <person name="Jin S."/>
            <person name="Zhang L."/>
        </authorList>
    </citation>
    <scope>NUCLEOTIDE SEQUENCE [LARGE SCALE GENOMIC DNA]</scope>
    <source>
        <strain evidence="1">SQ_2022a</strain>
    </source>
</reference>
<organism evidence="1 2">
    <name type="scientific">Camellia lanceoleosa</name>
    <dbReference type="NCBI Taxonomy" id="1840588"/>
    <lineage>
        <taxon>Eukaryota</taxon>
        <taxon>Viridiplantae</taxon>
        <taxon>Streptophyta</taxon>
        <taxon>Embryophyta</taxon>
        <taxon>Tracheophyta</taxon>
        <taxon>Spermatophyta</taxon>
        <taxon>Magnoliopsida</taxon>
        <taxon>eudicotyledons</taxon>
        <taxon>Gunneridae</taxon>
        <taxon>Pentapetalae</taxon>
        <taxon>asterids</taxon>
        <taxon>Ericales</taxon>
        <taxon>Theaceae</taxon>
        <taxon>Camellia</taxon>
    </lineage>
</organism>
<dbReference type="Proteomes" id="UP001060215">
    <property type="component" value="Chromosome 2"/>
</dbReference>
<keyword evidence="2" id="KW-1185">Reference proteome</keyword>
<sequence length="31" mass="3452">MTSLKYLNVGHNQLQGQVNDMFGELLSISTL</sequence>
<accession>A0ACC0HZI9</accession>
<gene>
    <name evidence="1" type="ORF">LOK49_LG04G02156</name>
</gene>